<dbReference type="SUPFAM" id="SSF56349">
    <property type="entry name" value="DNA breaking-rejoining enzymes"/>
    <property type="match status" value="1"/>
</dbReference>
<evidence type="ECO:0000256" key="3">
    <source>
        <dbReference type="ARBA" id="ARBA00023125"/>
    </source>
</evidence>
<dbReference type="InterPro" id="IPR044068">
    <property type="entry name" value="CB"/>
</dbReference>
<evidence type="ECO:0000259" key="8">
    <source>
        <dbReference type="PROSITE" id="PS51900"/>
    </source>
</evidence>
<dbReference type="AlphaFoldDB" id="A0A2W5B462"/>
<proteinExistence type="inferred from homology"/>
<sequence>MSRGQPPTPPGTHGKISYRTAPSGNTVAYTRLRLYTGKIAQVTATGKSKSAATRALERRCTEKLGTPYAETITPATKLTTLIDLWLNQHDVTTHSKTIYTGVIRAHITPGIGELRLAELTPVALQAFISQLTPGTAKTTATVLSSALKYAVRVGGLATSPWQAIQLPKTDRKPVTNITQHQQDEYIAAIKRWCTGLDPHQGDDETPAGHKRGHGLPQIIRVIAGSGLRSSEALGLRIQDVDPANRRITVTGQADSSGQRTDRIKNHASQFARRTITVTADAAAAIQEQLDSEPVQFWGEPLFPSRAGTYITVRNLNRWLRQATEGLDFGAEITPRAFRSTVSSRISAKYGIDAAQRQLGHAKRTTTEAYYTAPPAVIDDYLGRLEAEGG</sequence>
<evidence type="ECO:0000256" key="6">
    <source>
        <dbReference type="SAM" id="MobiDB-lite"/>
    </source>
</evidence>
<dbReference type="InterPro" id="IPR011010">
    <property type="entry name" value="DNA_brk_join_enz"/>
</dbReference>
<evidence type="ECO:0000313" key="9">
    <source>
        <dbReference type="EMBL" id="PZP01461.1"/>
    </source>
</evidence>
<keyword evidence="3 5" id="KW-0238">DNA-binding</keyword>
<dbReference type="EMBL" id="QFNY01000070">
    <property type="protein sequence ID" value="PZP01461.1"/>
    <property type="molecule type" value="Genomic_DNA"/>
</dbReference>
<gene>
    <name evidence="9" type="ORF">DI609_04040</name>
</gene>
<keyword evidence="2" id="KW-0229">DNA integration</keyword>
<dbReference type="Gene3D" id="1.10.150.130">
    <property type="match status" value="1"/>
</dbReference>
<accession>A0A2W5B462</accession>
<evidence type="ECO:0000256" key="1">
    <source>
        <dbReference type="ARBA" id="ARBA00008857"/>
    </source>
</evidence>
<evidence type="ECO:0000259" key="7">
    <source>
        <dbReference type="PROSITE" id="PS51898"/>
    </source>
</evidence>
<dbReference type="PROSITE" id="PS51898">
    <property type="entry name" value="TYR_RECOMBINASE"/>
    <property type="match status" value="1"/>
</dbReference>
<dbReference type="GO" id="GO:0003677">
    <property type="term" value="F:DNA binding"/>
    <property type="evidence" value="ECO:0007669"/>
    <property type="project" value="UniProtKB-UniRule"/>
</dbReference>
<dbReference type="CDD" id="cd00397">
    <property type="entry name" value="DNA_BRE_C"/>
    <property type="match status" value="1"/>
</dbReference>
<protein>
    <recommendedName>
        <fullName evidence="11">Tyrosine-type recombinase/integrase</fullName>
    </recommendedName>
</protein>
<dbReference type="Proteomes" id="UP000249451">
    <property type="component" value="Unassembled WGS sequence"/>
</dbReference>
<dbReference type="PANTHER" id="PTHR30629">
    <property type="entry name" value="PROPHAGE INTEGRASE"/>
    <property type="match status" value="1"/>
</dbReference>
<dbReference type="InterPro" id="IPR010998">
    <property type="entry name" value="Integrase_recombinase_N"/>
</dbReference>
<feature type="region of interest" description="Disordered" evidence="6">
    <location>
        <begin position="1"/>
        <end position="20"/>
    </location>
</feature>
<comment type="caution">
    <text evidence="9">The sequence shown here is derived from an EMBL/GenBank/DDBJ whole genome shotgun (WGS) entry which is preliminary data.</text>
</comment>
<dbReference type="GO" id="GO:0015074">
    <property type="term" value="P:DNA integration"/>
    <property type="evidence" value="ECO:0007669"/>
    <property type="project" value="UniProtKB-KW"/>
</dbReference>
<dbReference type="Pfam" id="PF14659">
    <property type="entry name" value="Phage_int_SAM_3"/>
    <property type="match status" value="1"/>
</dbReference>
<dbReference type="PANTHER" id="PTHR30629:SF2">
    <property type="entry name" value="PROPHAGE INTEGRASE INTS-RELATED"/>
    <property type="match status" value="1"/>
</dbReference>
<feature type="compositionally biased region" description="Pro residues" evidence="6">
    <location>
        <begin position="1"/>
        <end position="10"/>
    </location>
</feature>
<dbReference type="Pfam" id="PF00589">
    <property type="entry name" value="Phage_integrase"/>
    <property type="match status" value="1"/>
</dbReference>
<evidence type="ECO:0000256" key="4">
    <source>
        <dbReference type="ARBA" id="ARBA00023172"/>
    </source>
</evidence>
<evidence type="ECO:0008006" key="11">
    <source>
        <dbReference type="Google" id="ProtNLM"/>
    </source>
</evidence>
<name>A0A2W5B462_9CORY</name>
<evidence type="ECO:0000256" key="2">
    <source>
        <dbReference type="ARBA" id="ARBA00022908"/>
    </source>
</evidence>
<evidence type="ECO:0000313" key="10">
    <source>
        <dbReference type="Proteomes" id="UP000249451"/>
    </source>
</evidence>
<feature type="domain" description="Core-binding (CB)" evidence="8">
    <location>
        <begin position="76"/>
        <end position="151"/>
    </location>
</feature>
<dbReference type="InterPro" id="IPR013762">
    <property type="entry name" value="Integrase-like_cat_sf"/>
</dbReference>
<dbReference type="InterPro" id="IPR002104">
    <property type="entry name" value="Integrase_catalytic"/>
</dbReference>
<keyword evidence="4" id="KW-0233">DNA recombination</keyword>
<comment type="similarity">
    <text evidence="1">Belongs to the 'phage' integrase family.</text>
</comment>
<evidence type="ECO:0000256" key="5">
    <source>
        <dbReference type="PROSITE-ProRule" id="PRU01248"/>
    </source>
</evidence>
<dbReference type="InterPro" id="IPR004107">
    <property type="entry name" value="Integrase_SAM-like_N"/>
</dbReference>
<organism evidence="9 10">
    <name type="scientific">Corynebacterium urealyticum</name>
    <dbReference type="NCBI Taxonomy" id="43771"/>
    <lineage>
        <taxon>Bacteria</taxon>
        <taxon>Bacillati</taxon>
        <taxon>Actinomycetota</taxon>
        <taxon>Actinomycetes</taxon>
        <taxon>Mycobacteriales</taxon>
        <taxon>Corynebacteriaceae</taxon>
        <taxon>Corynebacterium</taxon>
    </lineage>
</organism>
<feature type="domain" description="Tyr recombinase" evidence="7">
    <location>
        <begin position="172"/>
        <end position="386"/>
    </location>
</feature>
<dbReference type="Gene3D" id="1.10.443.10">
    <property type="entry name" value="Intergrase catalytic core"/>
    <property type="match status" value="1"/>
</dbReference>
<reference evidence="9 10" key="1">
    <citation type="submission" date="2017-11" db="EMBL/GenBank/DDBJ databases">
        <title>Infants hospitalized years apart are colonized by the same room-sourced microbial strains.</title>
        <authorList>
            <person name="Brooks B."/>
            <person name="Olm M.R."/>
            <person name="Firek B.A."/>
            <person name="Baker R."/>
            <person name="Thomas B.C."/>
            <person name="Morowitz M.J."/>
            <person name="Banfield J.F."/>
        </authorList>
    </citation>
    <scope>NUCLEOTIDE SEQUENCE [LARGE SCALE GENOMIC DNA]</scope>
    <source>
        <strain evidence="9">S2_012_000_R3_87</strain>
    </source>
</reference>
<dbReference type="GO" id="GO:0006310">
    <property type="term" value="P:DNA recombination"/>
    <property type="evidence" value="ECO:0007669"/>
    <property type="project" value="UniProtKB-KW"/>
</dbReference>
<dbReference type="InterPro" id="IPR050808">
    <property type="entry name" value="Phage_Integrase"/>
</dbReference>
<dbReference type="PROSITE" id="PS51900">
    <property type="entry name" value="CB"/>
    <property type="match status" value="1"/>
</dbReference>